<dbReference type="PANTHER" id="PTHR48078">
    <property type="entry name" value="THREONINE DEHYDRATASE, MITOCHONDRIAL-RELATED"/>
    <property type="match status" value="1"/>
</dbReference>
<evidence type="ECO:0000313" key="5">
    <source>
        <dbReference type="EMBL" id="MEL0616749.1"/>
    </source>
</evidence>
<name>A0ABU9GE69_COBMA</name>
<evidence type="ECO:0000256" key="1">
    <source>
        <dbReference type="ARBA" id="ARBA00001933"/>
    </source>
</evidence>
<keyword evidence="2" id="KW-0663">Pyridoxal phosphate</keyword>
<protein>
    <submittedName>
        <fullName evidence="5">Pyridoxal-phosphate dependent enzyme</fullName>
    </submittedName>
</protein>
<comment type="cofactor">
    <cofactor evidence="1">
        <name>pyridoxal 5'-phosphate</name>
        <dbReference type="ChEBI" id="CHEBI:597326"/>
    </cofactor>
</comment>
<sequence>MALTLPPLKHPRETPLALADIHAARQRLFHSSTDTGVERTALVPSPALSRRFDAEILLKLETRQPTGAFKLRGASHLLAAVAEQSSGDAVTRLARGVTTASTGNHGRALAYAAMRRGLKAIICLSEQVPANKVRAIEALGELGGASGGSVEVRRVGRSQDEAFREVHRLVEEEGMLAVPPFDDPLIAAGQGTIGLELLEDCPSLDHVLIGLSGGGLLGGIGAALKAIRPETQVHGISLTEGAAMWHSLQAGAPVEVEEVASLADSLGGGIGLDNHTTLPLVHRVMDHHHQVSERAIARAMLMLLEEEKLLVEGAAVVGLAALEASRRGETDPALAESIRGQRVALIISGNGVSLETLDQARALLADAQGQGQNA</sequence>
<accession>A0ABU9GE69</accession>
<reference evidence="5 6" key="1">
    <citation type="submission" date="2024-02" db="EMBL/GenBank/DDBJ databases">
        <title>Bacteria isolated from the canopy kelp, Nereocystis luetkeana.</title>
        <authorList>
            <person name="Pfister C.A."/>
            <person name="Younker I.T."/>
            <person name="Light S.H."/>
        </authorList>
    </citation>
    <scope>NUCLEOTIDE SEQUENCE [LARGE SCALE GENOMIC DNA]</scope>
    <source>
        <strain evidence="5 6">TI.5.07</strain>
    </source>
</reference>
<dbReference type="RefSeq" id="WP_341542312.1">
    <property type="nucleotide sequence ID" value="NZ_CP173426.1"/>
</dbReference>
<evidence type="ECO:0000256" key="3">
    <source>
        <dbReference type="ARBA" id="ARBA00023239"/>
    </source>
</evidence>
<gene>
    <name evidence="5" type="ORF">V6243_07865</name>
</gene>
<dbReference type="PANTHER" id="PTHR48078:SF6">
    <property type="entry name" value="L-THREONINE DEHYDRATASE CATABOLIC TDCB"/>
    <property type="match status" value="1"/>
</dbReference>
<dbReference type="Gene3D" id="3.40.50.1100">
    <property type="match status" value="2"/>
</dbReference>
<dbReference type="Proteomes" id="UP001378242">
    <property type="component" value="Unassembled WGS sequence"/>
</dbReference>
<dbReference type="SUPFAM" id="SSF53686">
    <property type="entry name" value="Tryptophan synthase beta subunit-like PLP-dependent enzymes"/>
    <property type="match status" value="1"/>
</dbReference>
<dbReference type="Pfam" id="PF00291">
    <property type="entry name" value="PALP"/>
    <property type="match status" value="1"/>
</dbReference>
<comment type="caution">
    <text evidence="5">The sequence shown here is derived from an EMBL/GenBank/DDBJ whole genome shotgun (WGS) entry which is preliminary data.</text>
</comment>
<evidence type="ECO:0000259" key="4">
    <source>
        <dbReference type="Pfam" id="PF00291"/>
    </source>
</evidence>
<keyword evidence="6" id="KW-1185">Reference proteome</keyword>
<dbReference type="InterPro" id="IPR036052">
    <property type="entry name" value="TrpB-like_PALP_sf"/>
</dbReference>
<feature type="domain" description="Tryptophan synthase beta chain-like PALP" evidence="4">
    <location>
        <begin position="35"/>
        <end position="349"/>
    </location>
</feature>
<dbReference type="InterPro" id="IPR000634">
    <property type="entry name" value="Ser/Thr_deHydtase_PyrdxlP-BS"/>
</dbReference>
<dbReference type="PROSITE" id="PS00165">
    <property type="entry name" value="DEHYDRATASE_SER_THR"/>
    <property type="match status" value="1"/>
</dbReference>
<proteinExistence type="predicted"/>
<dbReference type="InterPro" id="IPR001926">
    <property type="entry name" value="TrpB-like_PALP"/>
</dbReference>
<organism evidence="5 6">
    <name type="scientific">Cobetia marina</name>
    <name type="common">Deleya marina</name>
    <dbReference type="NCBI Taxonomy" id="28258"/>
    <lineage>
        <taxon>Bacteria</taxon>
        <taxon>Pseudomonadati</taxon>
        <taxon>Pseudomonadota</taxon>
        <taxon>Gammaproteobacteria</taxon>
        <taxon>Oceanospirillales</taxon>
        <taxon>Halomonadaceae</taxon>
        <taxon>Cobetia</taxon>
    </lineage>
</organism>
<evidence type="ECO:0000313" key="6">
    <source>
        <dbReference type="Proteomes" id="UP001378242"/>
    </source>
</evidence>
<evidence type="ECO:0000256" key="2">
    <source>
        <dbReference type="ARBA" id="ARBA00022898"/>
    </source>
</evidence>
<keyword evidence="3" id="KW-0456">Lyase</keyword>
<dbReference type="InterPro" id="IPR050147">
    <property type="entry name" value="Ser/Thr_Dehydratase"/>
</dbReference>
<dbReference type="EMBL" id="JBAKAP010000007">
    <property type="protein sequence ID" value="MEL0616749.1"/>
    <property type="molecule type" value="Genomic_DNA"/>
</dbReference>